<accession>A0A0P9DR24</accession>
<name>A0A0P9DR24_9CHLR</name>
<organism evidence="2 3">
    <name type="scientific">Kouleothrix aurantiaca</name>
    <dbReference type="NCBI Taxonomy" id="186479"/>
    <lineage>
        <taxon>Bacteria</taxon>
        <taxon>Bacillati</taxon>
        <taxon>Chloroflexota</taxon>
        <taxon>Chloroflexia</taxon>
        <taxon>Chloroflexales</taxon>
        <taxon>Roseiflexineae</taxon>
        <taxon>Roseiflexaceae</taxon>
        <taxon>Kouleothrix</taxon>
    </lineage>
</organism>
<protein>
    <recommendedName>
        <fullName evidence="4">Transposase DDE domain-containing protein</fullName>
    </recommendedName>
</protein>
<evidence type="ECO:0008006" key="4">
    <source>
        <dbReference type="Google" id="ProtNLM"/>
    </source>
</evidence>
<sequence length="390" mass="43005">MVWWLGFERFADPSSPHGFAVTQTVPDRRQLSRVLRTLPNEALQWLLSASVELLRATLPPDEHASFGDTIAGDTQALLAWVKENNPKQYIKEGRLDKTKQPKADPDCKLGVKKARNSAPHDADGDNPPAPTSDAKPARDVQVGVDIFWGYASGIVVTRLPDGSEVVLAERTRPFNESDPSYFFPLMQQVEHRLGRKPRFGAWDCAFDAHYVYDYFHQAGGFAAVPFNPGKKGGKRGFDADGRPLCAAGLAMPQLLTYLDRTSGLIPHRREKCGCPLLTPQPNGQPCPIDDAHFAKGGCTTTLAADAGSRIRHTLDREGQAYKQLYAKRTMVERVNSQAEALGMLQPKLRRGRAIANQNSVTYVLINLRALRRIRAAQEARPSASRTALAA</sequence>
<dbReference type="AlphaFoldDB" id="A0A0P9DR24"/>
<feature type="compositionally biased region" description="Basic and acidic residues" evidence="1">
    <location>
        <begin position="91"/>
        <end position="109"/>
    </location>
</feature>
<gene>
    <name evidence="2" type="ORF">SE17_14060</name>
</gene>
<proteinExistence type="predicted"/>
<feature type="region of interest" description="Disordered" evidence="1">
    <location>
        <begin position="91"/>
        <end position="136"/>
    </location>
</feature>
<evidence type="ECO:0000256" key="1">
    <source>
        <dbReference type="SAM" id="MobiDB-lite"/>
    </source>
</evidence>
<evidence type="ECO:0000313" key="2">
    <source>
        <dbReference type="EMBL" id="KPV52674.1"/>
    </source>
</evidence>
<evidence type="ECO:0000313" key="3">
    <source>
        <dbReference type="Proteomes" id="UP000050509"/>
    </source>
</evidence>
<comment type="caution">
    <text evidence="2">The sequence shown here is derived from an EMBL/GenBank/DDBJ whole genome shotgun (WGS) entry which is preliminary data.</text>
</comment>
<dbReference type="Proteomes" id="UP000050509">
    <property type="component" value="Unassembled WGS sequence"/>
</dbReference>
<reference evidence="2 3" key="1">
    <citation type="submission" date="2015-09" db="EMBL/GenBank/DDBJ databases">
        <title>Draft genome sequence of Kouleothrix aurantiaca JCM 19913.</title>
        <authorList>
            <person name="Hemp J."/>
        </authorList>
    </citation>
    <scope>NUCLEOTIDE SEQUENCE [LARGE SCALE GENOMIC DNA]</scope>
    <source>
        <strain evidence="2 3">COM-B</strain>
    </source>
</reference>
<keyword evidence="3" id="KW-1185">Reference proteome</keyword>
<dbReference type="EMBL" id="LJCR01000466">
    <property type="protein sequence ID" value="KPV52674.1"/>
    <property type="molecule type" value="Genomic_DNA"/>
</dbReference>